<organism evidence="3">
    <name type="scientific">Micrurus spixii</name>
    <name type="common">Amazon coral snake</name>
    <dbReference type="NCBI Taxonomy" id="129469"/>
    <lineage>
        <taxon>Eukaryota</taxon>
        <taxon>Metazoa</taxon>
        <taxon>Chordata</taxon>
        <taxon>Craniata</taxon>
        <taxon>Vertebrata</taxon>
        <taxon>Euteleostomi</taxon>
        <taxon>Lepidosauria</taxon>
        <taxon>Squamata</taxon>
        <taxon>Bifurcata</taxon>
        <taxon>Unidentata</taxon>
        <taxon>Episquamata</taxon>
        <taxon>Toxicofera</taxon>
        <taxon>Serpentes</taxon>
        <taxon>Colubroidea</taxon>
        <taxon>Elapidae</taxon>
        <taxon>Elapinae</taxon>
        <taxon>Micrurus</taxon>
    </lineage>
</organism>
<evidence type="ECO:0000256" key="1">
    <source>
        <dbReference type="SAM" id="MobiDB-lite"/>
    </source>
</evidence>
<name>A0A2D4MFW4_9SAUR</name>
<feature type="transmembrane region" description="Helical" evidence="2">
    <location>
        <begin position="6"/>
        <end position="27"/>
    </location>
</feature>
<feature type="compositionally biased region" description="Basic and acidic residues" evidence="1">
    <location>
        <begin position="39"/>
        <end position="48"/>
    </location>
</feature>
<keyword evidence="2" id="KW-1133">Transmembrane helix</keyword>
<reference evidence="3" key="2">
    <citation type="submission" date="2017-11" db="EMBL/GenBank/DDBJ databases">
        <title>Coralsnake Venomics: Analyses of Venom Gland Transcriptomes and Proteomes of Six Brazilian Taxa.</title>
        <authorList>
            <person name="Aird S.D."/>
            <person name="Jorge da Silva N."/>
            <person name="Qiu L."/>
            <person name="Villar-Briones A."/>
            <person name="Aparecida-Saddi V."/>
            <person name="Campos-Telles M.P."/>
            <person name="Grau M."/>
            <person name="Mikheyev A.S."/>
        </authorList>
    </citation>
    <scope>NUCLEOTIDE SEQUENCE</scope>
    <source>
        <tissue evidence="3">Venom_gland</tissue>
    </source>
</reference>
<dbReference type="EMBL" id="IACM01095972">
    <property type="protein sequence ID" value="LAB31918.1"/>
    <property type="molecule type" value="Transcribed_RNA"/>
</dbReference>
<evidence type="ECO:0000313" key="3">
    <source>
        <dbReference type="EMBL" id="LAB31918.1"/>
    </source>
</evidence>
<feature type="region of interest" description="Disordered" evidence="1">
    <location>
        <begin position="34"/>
        <end position="71"/>
    </location>
</feature>
<evidence type="ECO:0000256" key="2">
    <source>
        <dbReference type="SAM" id="Phobius"/>
    </source>
</evidence>
<sequence length="155" mass="18146">MYDKKKQHPFLVCSLVSWLVHLLFFFLRKENKTRKKREKERQEGKKTEANTPPHSTPFFKKQRRKRKEKNTMKKIHKLAFFDNGEVGEGAVFEADCGELSQPAAQQKDNRKSLQMPKSRVRMEAAIPLSHLQHADKKHSRKATDRNQGQPEGRGH</sequence>
<keyword evidence="2" id="KW-0812">Transmembrane</keyword>
<protein>
    <submittedName>
        <fullName evidence="3">Uncharacterized protein</fullName>
    </submittedName>
</protein>
<keyword evidence="2" id="KW-0472">Membrane</keyword>
<accession>A0A2D4MFW4</accession>
<feature type="region of interest" description="Disordered" evidence="1">
    <location>
        <begin position="99"/>
        <end position="155"/>
    </location>
</feature>
<reference evidence="3" key="1">
    <citation type="submission" date="2017-07" db="EMBL/GenBank/DDBJ databases">
        <authorList>
            <person name="Mikheyev A."/>
            <person name="Grau M."/>
        </authorList>
    </citation>
    <scope>NUCLEOTIDE SEQUENCE</scope>
    <source>
        <tissue evidence="3">Venom_gland</tissue>
    </source>
</reference>
<dbReference type="AlphaFoldDB" id="A0A2D4MFW4"/>
<feature type="compositionally biased region" description="Basic residues" evidence="1">
    <location>
        <begin position="60"/>
        <end position="71"/>
    </location>
</feature>
<proteinExistence type="predicted"/>